<evidence type="ECO:0000313" key="3">
    <source>
        <dbReference type="EMBL" id="KAG5679615.1"/>
    </source>
</evidence>
<comment type="caution">
    <text evidence="3">The sequence shown here is derived from an EMBL/GenBank/DDBJ whole genome shotgun (WGS) entry which is preliminary data.</text>
</comment>
<keyword evidence="2" id="KW-0732">Signal</keyword>
<accession>A0A9J6CCA8</accession>
<feature type="region of interest" description="Disordered" evidence="1">
    <location>
        <begin position="54"/>
        <end position="109"/>
    </location>
</feature>
<dbReference type="Proteomes" id="UP001107558">
    <property type="component" value="Chromosome 1"/>
</dbReference>
<feature type="signal peptide" evidence="2">
    <location>
        <begin position="1"/>
        <end position="22"/>
    </location>
</feature>
<gene>
    <name evidence="3" type="ORF">PVAND_009175</name>
</gene>
<evidence type="ECO:0000256" key="1">
    <source>
        <dbReference type="SAM" id="MobiDB-lite"/>
    </source>
</evidence>
<evidence type="ECO:0000256" key="2">
    <source>
        <dbReference type="SAM" id="SignalP"/>
    </source>
</evidence>
<evidence type="ECO:0000313" key="4">
    <source>
        <dbReference type="Proteomes" id="UP001107558"/>
    </source>
</evidence>
<dbReference type="EMBL" id="JADBJN010000001">
    <property type="protein sequence ID" value="KAG5679615.1"/>
    <property type="molecule type" value="Genomic_DNA"/>
</dbReference>
<feature type="chain" id="PRO_5039945344" evidence="2">
    <location>
        <begin position="23"/>
        <end position="267"/>
    </location>
</feature>
<name>A0A9J6CCA8_POLVA</name>
<dbReference type="AlphaFoldDB" id="A0A9J6CCA8"/>
<feature type="compositionally biased region" description="Basic and acidic residues" evidence="1">
    <location>
        <begin position="87"/>
        <end position="99"/>
    </location>
</feature>
<keyword evidence="4" id="KW-1185">Reference proteome</keyword>
<protein>
    <submittedName>
        <fullName evidence="3">Uncharacterized protein</fullName>
    </submittedName>
</protein>
<reference evidence="3" key="1">
    <citation type="submission" date="2021-03" db="EMBL/GenBank/DDBJ databases">
        <title>Chromosome level genome of the anhydrobiotic midge Polypedilum vanderplanki.</title>
        <authorList>
            <person name="Yoshida Y."/>
            <person name="Kikawada T."/>
            <person name="Gusev O."/>
        </authorList>
    </citation>
    <scope>NUCLEOTIDE SEQUENCE</scope>
    <source>
        <strain evidence="3">NIAS01</strain>
        <tissue evidence="3">Whole body or cell culture</tissue>
    </source>
</reference>
<proteinExistence type="predicted"/>
<organism evidence="3 4">
    <name type="scientific">Polypedilum vanderplanki</name>
    <name type="common">Sleeping chironomid midge</name>
    <dbReference type="NCBI Taxonomy" id="319348"/>
    <lineage>
        <taxon>Eukaryota</taxon>
        <taxon>Metazoa</taxon>
        <taxon>Ecdysozoa</taxon>
        <taxon>Arthropoda</taxon>
        <taxon>Hexapoda</taxon>
        <taxon>Insecta</taxon>
        <taxon>Pterygota</taxon>
        <taxon>Neoptera</taxon>
        <taxon>Endopterygota</taxon>
        <taxon>Diptera</taxon>
        <taxon>Nematocera</taxon>
        <taxon>Chironomoidea</taxon>
        <taxon>Chironomidae</taxon>
        <taxon>Chironominae</taxon>
        <taxon>Polypedilum</taxon>
        <taxon>Polypedilum</taxon>
    </lineage>
</organism>
<sequence>MKIYIYFILMIWWIWCINIILASDEVSSETFCNEISNKTSRRASKFLNTKARESGLAPPLPITSLQRDPATKNSEKQRRQRERQRQKKFDSEEERRQVKADSSSSDAGHNLLNLPQEFFVSKYDLENHMSKRNWNRAYSTINASPFFKQLIPIYLKNSGKKTLEALLDLGKYCLDQLYPYKALVQHITEKLLELPVKPTLFEALSFYKHAIQKNILNPGHINSIKNQVSATGLDDFFFGLSQQNNPYVNPHNQKQLREAVNYLKNQE</sequence>